<proteinExistence type="inferred from homology"/>
<comment type="catalytic activity">
    <reaction evidence="4">
        <text>D-ribitol 5-phosphate + CTP + H(+) = CDP-L-ribitol + diphosphate</text>
        <dbReference type="Rhea" id="RHEA:12456"/>
        <dbReference type="ChEBI" id="CHEBI:15378"/>
        <dbReference type="ChEBI" id="CHEBI:33019"/>
        <dbReference type="ChEBI" id="CHEBI:37563"/>
        <dbReference type="ChEBI" id="CHEBI:57608"/>
        <dbReference type="ChEBI" id="CHEBI:57695"/>
        <dbReference type="EC" id="2.7.7.40"/>
    </reaction>
</comment>
<comment type="function">
    <text evidence="4">Catalyzes the transfer of the cytidylyl group of CTP to D-ribitol 5-phosphate.</text>
</comment>
<keyword evidence="4" id="KW-0961">Cell wall biogenesis/degradation</keyword>
<feature type="site" description="Positions ribitol 5-phosphate for the nucleophilic attack" evidence="4">
    <location>
        <position position="216"/>
    </location>
</feature>
<dbReference type="HAMAP" id="MF_02068">
    <property type="entry name" value="TarI"/>
    <property type="match status" value="1"/>
</dbReference>
<dbReference type="Pfam" id="PF01128">
    <property type="entry name" value="IspD"/>
    <property type="match status" value="1"/>
</dbReference>
<keyword evidence="3 4" id="KW-0777">Teichoic acid biosynthesis</keyword>
<dbReference type="GO" id="GO:0050518">
    <property type="term" value="F:2-C-methyl-D-erythritol 4-phosphate cytidylyltransferase activity"/>
    <property type="evidence" value="ECO:0007669"/>
    <property type="project" value="UniProtKB-EC"/>
</dbReference>
<dbReference type="Gene3D" id="3.90.550.10">
    <property type="entry name" value="Spore Coat Polysaccharide Biosynthesis Protein SpsA, Chain A"/>
    <property type="match status" value="1"/>
</dbReference>
<protein>
    <recommendedName>
        <fullName evidence="4">Ribitol-5-phosphate cytidylyltransferase</fullName>
        <ecNumber evidence="4">2.7.7.40</ecNumber>
    </recommendedName>
</protein>
<keyword evidence="2 4" id="KW-0548">Nucleotidyltransferase</keyword>
<keyword evidence="6" id="KW-1185">Reference proteome</keyword>
<feature type="site" description="Positions ribitol 5-phosphate for the nucleophilic attack" evidence="4">
    <location>
        <position position="159"/>
    </location>
</feature>
<dbReference type="PANTHER" id="PTHR43015:SF1">
    <property type="entry name" value="D-RIBITOL-5-PHOSPHATE CYTIDYLYLTRANSFERASE"/>
    <property type="match status" value="1"/>
</dbReference>
<evidence type="ECO:0000256" key="3">
    <source>
        <dbReference type="ARBA" id="ARBA00022944"/>
    </source>
</evidence>
<dbReference type="InterPro" id="IPR018294">
    <property type="entry name" value="ISPD_synthase_CS"/>
</dbReference>
<dbReference type="PANTHER" id="PTHR43015">
    <property type="entry name" value="D-RIBITOL-5-PHOSPHATE CYTIDYLYLTRANSFERASE"/>
    <property type="match status" value="1"/>
</dbReference>
<comment type="pathway">
    <text evidence="4">Cell wall biogenesis; poly(ribitol phosphate) teichoic acid biosynthesis.</text>
</comment>
<name>A0ABT9XZE2_9BACI</name>
<feature type="site" description="Transition state stabilizer" evidence="4">
    <location>
        <position position="14"/>
    </location>
</feature>
<dbReference type="NCBIfam" id="NF001183">
    <property type="entry name" value="PRK00155.1-3"/>
    <property type="match status" value="1"/>
</dbReference>
<comment type="caution">
    <text evidence="5">The sequence shown here is derived from an EMBL/GenBank/DDBJ whole genome shotgun (WGS) entry which is preliminary data.</text>
</comment>
<sequence>MNTALIFAGGAGTRMNSKTKPKQFLELNGKAIIIHTLEYFERHDEIDNIIVVCIEGWIDYLKELIRRDFITKVKWIVPGGATGQESIYNGLKTIFADCDTPEDSIVLIHDGVRPLINERLISDNIASVKKYGSAITVVPQTETVVSVNEEDNITSIGERIISRIARAPQSFYLEDIMQVHNRAIKDNKLNMIDSSSLMMQYGHTLHAVEGPIENIKITTPSDFYIFRAIFEARENLQILGI</sequence>
<evidence type="ECO:0000313" key="5">
    <source>
        <dbReference type="EMBL" id="MDQ0200743.1"/>
    </source>
</evidence>
<evidence type="ECO:0000256" key="4">
    <source>
        <dbReference type="HAMAP-Rule" id="MF_02068"/>
    </source>
</evidence>
<dbReference type="EC" id="2.7.7.40" evidence="4"/>
<dbReference type="InterPro" id="IPR034709">
    <property type="entry name" value="TarI"/>
</dbReference>
<feature type="binding site" evidence="4">
    <location>
        <begin position="80"/>
        <end position="86"/>
    </location>
    <ligand>
        <name>CTP</name>
        <dbReference type="ChEBI" id="CHEBI:37563"/>
    </ligand>
</feature>
<reference evidence="5 6" key="1">
    <citation type="submission" date="2023-07" db="EMBL/GenBank/DDBJ databases">
        <title>Genomic Encyclopedia of Type Strains, Phase IV (KMG-IV): sequencing the most valuable type-strain genomes for metagenomic binning, comparative biology and taxonomic classification.</title>
        <authorList>
            <person name="Goeker M."/>
        </authorList>
    </citation>
    <scope>NUCLEOTIDE SEQUENCE [LARGE SCALE GENOMIC DNA]</scope>
    <source>
        <strain evidence="5 6">DSM 27594</strain>
    </source>
</reference>
<gene>
    <name evidence="4" type="primary">tarI</name>
    <name evidence="5" type="ORF">J2S10_003945</name>
</gene>
<evidence type="ECO:0000313" key="6">
    <source>
        <dbReference type="Proteomes" id="UP001224122"/>
    </source>
</evidence>
<keyword evidence="1 4" id="KW-0808">Transferase</keyword>
<dbReference type="CDD" id="cd02516">
    <property type="entry name" value="CDP-ME_synthetase"/>
    <property type="match status" value="1"/>
</dbReference>
<dbReference type="RefSeq" id="WP_307411087.1">
    <property type="nucleotide sequence ID" value="NZ_JAUSTW010000007.1"/>
</dbReference>
<evidence type="ECO:0000256" key="2">
    <source>
        <dbReference type="ARBA" id="ARBA00022695"/>
    </source>
</evidence>
<dbReference type="EMBL" id="JAUSTW010000007">
    <property type="protein sequence ID" value="MDQ0200743.1"/>
    <property type="molecule type" value="Genomic_DNA"/>
</dbReference>
<dbReference type="InterPro" id="IPR029044">
    <property type="entry name" value="Nucleotide-diphossugar_trans"/>
</dbReference>
<organism evidence="5 6">
    <name type="scientific">Neobacillus ginsengisoli</name>
    <dbReference type="NCBI Taxonomy" id="904295"/>
    <lineage>
        <taxon>Bacteria</taxon>
        <taxon>Bacillati</taxon>
        <taxon>Bacillota</taxon>
        <taxon>Bacilli</taxon>
        <taxon>Bacillales</taxon>
        <taxon>Bacillaceae</taxon>
        <taxon>Neobacillus</taxon>
    </lineage>
</organism>
<comment type="caution">
    <text evidence="4">Lacks conserved residue(s) required for the propagation of feature annotation.</text>
</comment>
<dbReference type="Proteomes" id="UP001224122">
    <property type="component" value="Unassembled WGS sequence"/>
</dbReference>
<feature type="binding site" evidence="4">
    <location>
        <begin position="7"/>
        <end position="10"/>
    </location>
    <ligand>
        <name>CTP</name>
        <dbReference type="ChEBI" id="CHEBI:37563"/>
    </ligand>
</feature>
<dbReference type="SUPFAM" id="SSF53448">
    <property type="entry name" value="Nucleotide-diphospho-sugar transferases"/>
    <property type="match status" value="1"/>
</dbReference>
<dbReference type="PROSITE" id="PS01295">
    <property type="entry name" value="ISPD"/>
    <property type="match status" value="1"/>
</dbReference>
<evidence type="ECO:0000256" key="1">
    <source>
        <dbReference type="ARBA" id="ARBA00022679"/>
    </source>
</evidence>
<accession>A0ABT9XZE2</accession>
<comment type="similarity">
    <text evidence="4">Belongs to the IspD/TarI cytidylyltransferase family. TarI subfamily.</text>
</comment>
<dbReference type="InterPro" id="IPR034683">
    <property type="entry name" value="IspD/TarI"/>
</dbReference>
<feature type="site" description="Transition state stabilizer" evidence="4">
    <location>
        <position position="22"/>
    </location>
</feature>